<gene>
    <name evidence="2" type="ORF">BFL28_09875</name>
</gene>
<evidence type="ECO:0000256" key="1">
    <source>
        <dbReference type="SAM" id="SignalP"/>
    </source>
</evidence>
<proteinExistence type="predicted"/>
<sequence>MSRAAWLSGSPMRSSLALLALLATAAAPAKNPPQLQAQRYGETRAGRVQTLAVVLHGDTDSSVASAYSFSEAAAKAMPGSTAIALLRPGYVDGAGRKSPGERGTGNGDGYTRERVGEVARSMIDLRKRYRKAKIILIGDGGGAALAANLIGIYPTLADGVMLLSCPCALPEWRRAMAKRAPGQGYDQPVASLDPLQTIGGIPATIRAAMLVGADDPATLPRYSRTYAEALALRGIAVDFRILPGRNGTLLTEPEVTDAMKRLVSGLPAKRK</sequence>
<dbReference type="OrthoDB" id="880990at2"/>
<dbReference type="SUPFAM" id="SSF53474">
    <property type="entry name" value="alpha/beta-Hydrolases"/>
    <property type="match status" value="1"/>
</dbReference>
<protein>
    <recommendedName>
        <fullName evidence="4">AB hydrolase-1 domain-containing protein</fullName>
    </recommendedName>
</protein>
<dbReference type="Gene3D" id="3.40.50.1820">
    <property type="entry name" value="alpha/beta hydrolase"/>
    <property type="match status" value="1"/>
</dbReference>
<accession>A0A1E3M098</accession>
<evidence type="ECO:0000313" key="2">
    <source>
        <dbReference type="EMBL" id="ODP39388.1"/>
    </source>
</evidence>
<name>A0A1E3M098_9SPHN</name>
<keyword evidence="1" id="KW-0732">Signal</keyword>
<reference evidence="2 3" key="1">
    <citation type="submission" date="2016-08" db="EMBL/GenBank/DDBJ databases">
        <title>Draft genome of the agarase producing Sphingomonas sp. MCT13.</title>
        <authorList>
            <person name="D'Andrea M.M."/>
            <person name="Rossolini G.M."/>
            <person name="Thaller M.C."/>
        </authorList>
    </citation>
    <scope>NUCLEOTIDE SEQUENCE [LARGE SCALE GENOMIC DNA]</scope>
    <source>
        <strain evidence="2 3">MCT13</strain>
    </source>
</reference>
<dbReference type="AlphaFoldDB" id="A0A1E3M098"/>
<feature type="signal peptide" evidence="1">
    <location>
        <begin position="1"/>
        <end position="29"/>
    </location>
</feature>
<dbReference type="Proteomes" id="UP000094487">
    <property type="component" value="Unassembled WGS sequence"/>
</dbReference>
<dbReference type="EMBL" id="MDDS01000005">
    <property type="protein sequence ID" value="ODP39388.1"/>
    <property type="molecule type" value="Genomic_DNA"/>
</dbReference>
<dbReference type="STRING" id="1888892.BFL28_09875"/>
<feature type="chain" id="PRO_5009132243" description="AB hydrolase-1 domain-containing protein" evidence="1">
    <location>
        <begin position="30"/>
        <end position="271"/>
    </location>
</feature>
<comment type="caution">
    <text evidence="2">The sequence shown here is derived from an EMBL/GenBank/DDBJ whole genome shotgun (WGS) entry which is preliminary data.</text>
</comment>
<dbReference type="InterPro" id="IPR029058">
    <property type="entry name" value="AB_hydrolase_fold"/>
</dbReference>
<evidence type="ECO:0008006" key="4">
    <source>
        <dbReference type="Google" id="ProtNLM"/>
    </source>
</evidence>
<evidence type="ECO:0000313" key="3">
    <source>
        <dbReference type="Proteomes" id="UP000094487"/>
    </source>
</evidence>
<keyword evidence="3" id="KW-1185">Reference proteome</keyword>
<organism evidence="2 3">
    <name type="scientific">Sphingomonas turrisvirgatae</name>
    <dbReference type="NCBI Taxonomy" id="1888892"/>
    <lineage>
        <taxon>Bacteria</taxon>
        <taxon>Pseudomonadati</taxon>
        <taxon>Pseudomonadota</taxon>
        <taxon>Alphaproteobacteria</taxon>
        <taxon>Sphingomonadales</taxon>
        <taxon>Sphingomonadaceae</taxon>
        <taxon>Sphingomonas</taxon>
    </lineage>
</organism>